<name>A0A6I6JTQ8_9BACT</name>
<dbReference type="Proteomes" id="UP000428260">
    <property type="component" value="Chromosome"/>
</dbReference>
<dbReference type="InterPro" id="IPR050194">
    <property type="entry name" value="Glycosyltransferase_grp1"/>
</dbReference>
<reference evidence="3 4" key="1">
    <citation type="submission" date="2019-11" db="EMBL/GenBank/DDBJ databases">
        <authorList>
            <person name="Zheng R.K."/>
            <person name="Sun C.M."/>
        </authorList>
    </citation>
    <scope>NUCLEOTIDE SEQUENCE [LARGE SCALE GENOMIC DNA]</scope>
    <source>
        <strain evidence="3 4">WC007</strain>
    </source>
</reference>
<evidence type="ECO:0000313" key="4">
    <source>
        <dbReference type="Proteomes" id="UP000428260"/>
    </source>
</evidence>
<dbReference type="Pfam" id="PF00534">
    <property type="entry name" value="Glycos_transf_1"/>
    <property type="match status" value="1"/>
</dbReference>
<organism evidence="3 4">
    <name type="scientific">Maribellus comscasis</name>
    <dbReference type="NCBI Taxonomy" id="2681766"/>
    <lineage>
        <taxon>Bacteria</taxon>
        <taxon>Pseudomonadati</taxon>
        <taxon>Bacteroidota</taxon>
        <taxon>Bacteroidia</taxon>
        <taxon>Marinilabiliales</taxon>
        <taxon>Prolixibacteraceae</taxon>
        <taxon>Maribellus</taxon>
    </lineage>
</organism>
<accession>A0A6I6JTQ8</accession>
<dbReference type="InterPro" id="IPR001296">
    <property type="entry name" value="Glyco_trans_1"/>
</dbReference>
<sequence length="370" mass="42221">MAKTTKKRIIVSVTSDLVSDNRVHKVCTSLLKMGFDVLLVGRKKRDSLPLQSRKYKTRRFKLLFEKGPFFYVCFNLRLFCFLFFSKTDVLLANDLDTLPANFLASKIKGKSLVYDSHEYFTEVPELINRPQIQKIWKQLEQKIVPKIKYAYTVCNSIAQIYSEKYGTAFKVVRNVPFAGSVSANSLKGNNGKTVLYQGAVNVGRGLKQAILAMEEMEGVKLIIAGDGDIKPELEKLVREKKLENKIQFTGRLSIEELSKITPQADLGLSIEEDMGLNYRFALPNKLFDYIQAQVPVLVSDLPEMAAIVKQYKIGEITSSLEPEFLAKKIKKVLFDKDAEKVRRKNLTTAAKELTWEKEEKVLHDIFKNFL</sequence>
<keyword evidence="1" id="KW-0812">Transmembrane</keyword>
<keyword evidence="1" id="KW-0472">Membrane</keyword>
<dbReference type="GO" id="GO:0016757">
    <property type="term" value="F:glycosyltransferase activity"/>
    <property type="evidence" value="ECO:0007669"/>
    <property type="project" value="InterPro"/>
</dbReference>
<dbReference type="KEGG" id="mcos:GM418_04770"/>
<keyword evidence="1" id="KW-1133">Transmembrane helix</keyword>
<dbReference type="EMBL" id="CP046401">
    <property type="protein sequence ID" value="QGY42993.1"/>
    <property type="molecule type" value="Genomic_DNA"/>
</dbReference>
<gene>
    <name evidence="3" type="ORF">GM418_04770</name>
</gene>
<evidence type="ECO:0000259" key="2">
    <source>
        <dbReference type="Pfam" id="PF00534"/>
    </source>
</evidence>
<dbReference type="RefSeq" id="WP_158863679.1">
    <property type="nucleotide sequence ID" value="NZ_CP046401.1"/>
</dbReference>
<dbReference type="AlphaFoldDB" id="A0A6I6JTQ8"/>
<evidence type="ECO:0000256" key="1">
    <source>
        <dbReference type="SAM" id="Phobius"/>
    </source>
</evidence>
<keyword evidence="4" id="KW-1185">Reference proteome</keyword>
<dbReference type="Gene3D" id="3.40.50.2000">
    <property type="entry name" value="Glycogen Phosphorylase B"/>
    <property type="match status" value="2"/>
</dbReference>
<protein>
    <submittedName>
        <fullName evidence="3">Glycosyltransferase</fullName>
    </submittedName>
</protein>
<proteinExistence type="predicted"/>
<feature type="transmembrane region" description="Helical" evidence="1">
    <location>
        <begin position="63"/>
        <end position="84"/>
    </location>
</feature>
<keyword evidence="3" id="KW-0808">Transferase</keyword>
<evidence type="ECO:0000313" key="3">
    <source>
        <dbReference type="EMBL" id="QGY42993.1"/>
    </source>
</evidence>
<feature type="domain" description="Glycosyl transferase family 1" evidence="2">
    <location>
        <begin position="185"/>
        <end position="345"/>
    </location>
</feature>
<dbReference type="PANTHER" id="PTHR45947:SF3">
    <property type="entry name" value="SULFOQUINOVOSYL TRANSFERASE SQD2"/>
    <property type="match status" value="1"/>
</dbReference>
<dbReference type="SUPFAM" id="SSF53756">
    <property type="entry name" value="UDP-Glycosyltransferase/glycogen phosphorylase"/>
    <property type="match status" value="1"/>
</dbReference>
<dbReference type="PANTHER" id="PTHR45947">
    <property type="entry name" value="SULFOQUINOVOSYL TRANSFERASE SQD2"/>
    <property type="match status" value="1"/>
</dbReference>